<evidence type="ECO:0000256" key="3">
    <source>
        <dbReference type="ARBA" id="ARBA00022692"/>
    </source>
</evidence>
<keyword evidence="4" id="KW-0249">Electron transport</keyword>
<dbReference type="GO" id="GO:0099072">
    <property type="term" value="P:regulation of postsynaptic membrane neurotransmitter receptor levels"/>
    <property type="evidence" value="ECO:0007669"/>
    <property type="project" value="TreeGrafter"/>
</dbReference>
<dbReference type="EMBL" id="JADBJN010000004">
    <property type="protein sequence ID" value="KAG5668133.1"/>
    <property type="molecule type" value="Genomic_DNA"/>
</dbReference>
<dbReference type="Pfam" id="PF03188">
    <property type="entry name" value="Cytochrom_B561"/>
    <property type="match status" value="1"/>
</dbReference>
<feature type="transmembrane region" description="Helical" evidence="7">
    <location>
        <begin position="410"/>
        <end position="429"/>
    </location>
</feature>
<dbReference type="PROSITE" id="PS50939">
    <property type="entry name" value="CYTOCHROME_B561"/>
    <property type="match status" value="1"/>
</dbReference>
<accession>A0A9J6BEF0</accession>
<feature type="signal peptide" evidence="8">
    <location>
        <begin position="1"/>
        <end position="23"/>
    </location>
</feature>
<evidence type="ECO:0008006" key="13">
    <source>
        <dbReference type="Google" id="ProtNLM"/>
    </source>
</evidence>
<dbReference type="InterPro" id="IPR042789">
    <property type="entry name" value="FRRS1L"/>
</dbReference>
<dbReference type="CDD" id="cd09628">
    <property type="entry name" value="DOMON_SDR_2_like"/>
    <property type="match status" value="1"/>
</dbReference>
<dbReference type="PROSITE" id="PS50836">
    <property type="entry name" value="DOMON"/>
    <property type="match status" value="1"/>
</dbReference>
<feature type="chain" id="PRO_5039932087" description="Ferric-chelate reductase 1-like protein" evidence="8">
    <location>
        <begin position="24"/>
        <end position="637"/>
    </location>
</feature>
<reference evidence="11" key="1">
    <citation type="submission" date="2021-03" db="EMBL/GenBank/DDBJ databases">
        <title>Chromosome level genome of the anhydrobiotic midge Polypedilum vanderplanki.</title>
        <authorList>
            <person name="Yoshida Y."/>
            <person name="Kikawada T."/>
            <person name="Gusev O."/>
        </authorList>
    </citation>
    <scope>NUCLEOTIDE SEQUENCE</scope>
    <source>
        <strain evidence="11">NIAS01</strain>
        <tissue evidence="11">Whole body or cell culture</tissue>
    </source>
</reference>
<feature type="transmembrane region" description="Helical" evidence="7">
    <location>
        <begin position="613"/>
        <end position="634"/>
    </location>
</feature>
<dbReference type="Proteomes" id="UP001107558">
    <property type="component" value="Chromosome 4"/>
</dbReference>
<dbReference type="InterPro" id="IPR006593">
    <property type="entry name" value="Cyt_b561/ferric_Rdtase_TM"/>
</dbReference>
<dbReference type="InterPro" id="IPR005018">
    <property type="entry name" value="DOMON_domain"/>
</dbReference>
<keyword evidence="6 7" id="KW-0472">Membrane</keyword>
<keyword evidence="12" id="KW-1185">Reference proteome</keyword>
<gene>
    <name evidence="11" type="ORF">PVAND_016085</name>
</gene>
<evidence type="ECO:0000256" key="2">
    <source>
        <dbReference type="ARBA" id="ARBA00022448"/>
    </source>
</evidence>
<feature type="transmembrane region" description="Helical" evidence="7">
    <location>
        <begin position="484"/>
        <end position="504"/>
    </location>
</feature>
<evidence type="ECO:0000256" key="4">
    <source>
        <dbReference type="ARBA" id="ARBA00022982"/>
    </source>
</evidence>
<evidence type="ECO:0000256" key="6">
    <source>
        <dbReference type="ARBA" id="ARBA00023136"/>
    </source>
</evidence>
<dbReference type="PANTHER" id="PTHR46902">
    <property type="entry name" value="DOMON DOMAIN-CONTAINING PROTEIN FRRS1L"/>
    <property type="match status" value="1"/>
</dbReference>
<feature type="domain" description="Cytochrome b561" evidence="10">
    <location>
        <begin position="375"/>
        <end position="573"/>
    </location>
</feature>
<evidence type="ECO:0000313" key="11">
    <source>
        <dbReference type="EMBL" id="KAG5668133.1"/>
    </source>
</evidence>
<evidence type="ECO:0000259" key="9">
    <source>
        <dbReference type="PROSITE" id="PS50836"/>
    </source>
</evidence>
<name>A0A9J6BEF0_POLVA</name>
<dbReference type="GO" id="GO:0016020">
    <property type="term" value="C:membrane"/>
    <property type="evidence" value="ECO:0007669"/>
    <property type="project" value="UniProtKB-SubCell"/>
</dbReference>
<feature type="transmembrane region" description="Helical" evidence="7">
    <location>
        <begin position="516"/>
        <end position="539"/>
    </location>
</feature>
<dbReference type="SMART" id="SM00665">
    <property type="entry name" value="B561"/>
    <property type="match status" value="1"/>
</dbReference>
<feature type="transmembrane region" description="Helical" evidence="7">
    <location>
        <begin position="551"/>
        <end position="571"/>
    </location>
</feature>
<evidence type="ECO:0000256" key="7">
    <source>
        <dbReference type="SAM" id="Phobius"/>
    </source>
</evidence>
<keyword evidence="5 7" id="KW-1133">Transmembrane helix</keyword>
<evidence type="ECO:0000256" key="5">
    <source>
        <dbReference type="ARBA" id="ARBA00022989"/>
    </source>
</evidence>
<feature type="transmembrane region" description="Helical" evidence="7">
    <location>
        <begin position="449"/>
        <end position="472"/>
    </location>
</feature>
<dbReference type="AlphaFoldDB" id="A0A9J6BEF0"/>
<evidence type="ECO:0000256" key="8">
    <source>
        <dbReference type="SAM" id="SignalP"/>
    </source>
</evidence>
<protein>
    <recommendedName>
        <fullName evidence="13">Ferric-chelate reductase 1-like protein</fullName>
    </recommendedName>
</protein>
<dbReference type="OrthoDB" id="6372137at2759"/>
<evidence type="ECO:0000256" key="1">
    <source>
        <dbReference type="ARBA" id="ARBA00004370"/>
    </source>
</evidence>
<organism evidence="11 12">
    <name type="scientific">Polypedilum vanderplanki</name>
    <name type="common">Sleeping chironomid midge</name>
    <dbReference type="NCBI Taxonomy" id="319348"/>
    <lineage>
        <taxon>Eukaryota</taxon>
        <taxon>Metazoa</taxon>
        <taxon>Ecdysozoa</taxon>
        <taxon>Arthropoda</taxon>
        <taxon>Hexapoda</taxon>
        <taxon>Insecta</taxon>
        <taxon>Pterygota</taxon>
        <taxon>Neoptera</taxon>
        <taxon>Endopterygota</taxon>
        <taxon>Diptera</taxon>
        <taxon>Nematocera</taxon>
        <taxon>Chironomoidea</taxon>
        <taxon>Chironomidae</taxon>
        <taxon>Chironominae</taxon>
        <taxon>Polypedilum</taxon>
        <taxon>Polypedilum</taxon>
    </lineage>
</organism>
<dbReference type="SMART" id="SM00664">
    <property type="entry name" value="DoH"/>
    <property type="match status" value="2"/>
</dbReference>
<dbReference type="GO" id="GO:1900449">
    <property type="term" value="P:regulation of glutamate receptor signaling pathway"/>
    <property type="evidence" value="ECO:0007669"/>
    <property type="project" value="InterPro"/>
</dbReference>
<evidence type="ECO:0000313" key="12">
    <source>
        <dbReference type="Proteomes" id="UP001107558"/>
    </source>
</evidence>
<feature type="domain" description="DOMON" evidence="9">
    <location>
        <begin position="248"/>
        <end position="371"/>
    </location>
</feature>
<dbReference type="Pfam" id="PF03351">
    <property type="entry name" value="DOMON"/>
    <property type="match status" value="2"/>
</dbReference>
<dbReference type="PANTHER" id="PTHR46902:SF1">
    <property type="entry name" value="DOMON DOMAIN-CONTAINING PROTEIN FRRS1L"/>
    <property type="match status" value="1"/>
</dbReference>
<proteinExistence type="predicted"/>
<dbReference type="Gene3D" id="1.20.120.1770">
    <property type="match status" value="1"/>
</dbReference>
<evidence type="ECO:0000259" key="10">
    <source>
        <dbReference type="PROSITE" id="PS50939"/>
    </source>
</evidence>
<comment type="subcellular location">
    <subcellularLocation>
        <location evidence="1">Membrane</location>
    </subcellularLocation>
</comment>
<dbReference type="CDD" id="cd08760">
    <property type="entry name" value="Cyt_b561_FRRS1_like"/>
    <property type="match status" value="1"/>
</dbReference>
<comment type="caution">
    <text evidence="11">The sequence shown here is derived from an EMBL/GenBank/DDBJ whole genome shotgun (WGS) entry which is preliminary data.</text>
</comment>
<keyword evidence="3 7" id="KW-0812">Transmembrane</keyword>
<keyword evidence="8" id="KW-0732">Signal</keyword>
<keyword evidence="2" id="KW-0813">Transport</keyword>
<sequence length="637" mass="72774">MKLSILNPITIIIWLSILKFSSSQSDDIHTTIYSDCGNLTKICVGDEEGCVEDQNCRSVGTIQRRGNKFIFEMQSMRTFQYVALGLSTDKKMSDDFAVECVKEGNEIKIFSSITEIISGSYGARRTGVPQDKAKLVNAYIKDNQIFCRVELESDIKFDIYTFNLLKNNYHVMVVSGDTQEGNQLGYHVIKVVSDEKIKFSELKDDNKTQLKSNTQNKITAEKKNDDEIYHGCGVSKTCFGMPNNCVENNDCMSFGSITKIDGKFIFEMKSKKKASYIALALSHDHKMGDDSVMECVKDKNDVKLFNSLTTDKPPFESRRNAVPQNITNLITSSINNDIIYCRFERSSDMKIDDNLNFNLNDESYYLMIATGNSLNDDSLAQHTDRAVSNHPINFNNFENISERPKTFINLHASLMIVAWLGVSAVSGLLPRYYKKNWLKKSIFKKDLWFAFHVGLMYLTLILTLIGSIIIYIELDGISVTLNPHWIFGIVTILLMISQVVYALFRPSPLSKYRSFFNTAHWVLGNCAQTTATCAVYLSVTLEKSGLENETIFYFLIFSLYYIAFYVVMYILEYKQKNHVYQLPSDIGNKQSEELQQKTNNRNRNNKFAKIRTFLFFIFVGITLVYLIGALLLIWTSK</sequence>